<evidence type="ECO:0000256" key="1">
    <source>
        <dbReference type="SAM" id="SignalP"/>
    </source>
</evidence>
<keyword evidence="3" id="KW-1185">Reference proteome</keyword>
<feature type="chain" id="PRO_5046063245" evidence="1">
    <location>
        <begin position="30"/>
        <end position="578"/>
    </location>
</feature>
<comment type="caution">
    <text evidence="2">The sequence shown here is derived from an EMBL/GenBank/DDBJ whole genome shotgun (WGS) entry which is preliminary data.</text>
</comment>
<gene>
    <name evidence="2" type="ORF">Tco_0922417</name>
</gene>
<dbReference type="PANTHER" id="PTHR33116:SF81">
    <property type="entry name" value="RNA-DIRECTED DNA POLYMERASE"/>
    <property type="match status" value="1"/>
</dbReference>
<dbReference type="EMBL" id="BQNB010014754">
    <property type="protein sequence ID" value="GJT31998.1"/>
    <property type="molecule type" value="Genomic_DNA"/>
</dbReference>
<feature type="signal peptide" evidence="1">
    <location>
        <begin position="1"/>
        <end position="29"/>
    </location>
</feature>
<reference evidence="2" key="2">
    <citation type="submission" date="2022-01" db="EMBL/GenBank/DDBJ databases">
        <authorList>
            <person name="Yamashiro T."/>
            <person name="Shiraishi A."/>
            <person name="Satake H."/>
            <person name="Nakayama K."/>
        </authorList>
    </citation>
    <scope>NUCLEOTIDE SEQUENCE</scope>
</reference>
<evidence type="ECO:0000313" key="3">
    <source>
        <dbReference type="Proteomes" id="UP001151760"/>
    </source>
</evidence>
<sequence>MFDDLGHFSVPSIQVCLLLVSVLDHSLWGDREQLITSNNPTWCDPEWEALMGSCWSADPTERPFGDREQLITSNNPTWCDPEWKALMGSCWSADPTERPFVLIFVFCVIEQKFRENIVDVLILGKWSRSNVHSMVQLLQCFHQVSGLKLNLHKSNLYGVGVNCDDVRNLASLTGCKSHSLPFVYLGLPVGMNMSRIKGWGPILTKFKNRLSKWKASMLSIGGRSTLVSSVLGALGIYYLSLFPMPVNIANSLEAMKAKFFWGSTDDERKMQWIEWKFVLASKKYGGLGIGSLQALNISLIQKWRWRYVHNHHALWVKVISSIHGLSNNGISFDKLQKNSMWARIINSIKAMHDKGIILHSSLRRKINNGVSIKFWHDIWIGDSSLSTRFPRLFLLDTHPDFLVRDRWINGSWSWSWSRYITGGSLFSQLQDLSDLLHNSQICDIPDVWEWSIGGTNSFSVKDTRVHIDNFILPDVHSPTRWICYIPKKVNIMIWRVLRDHLPTRWNLSRKASEIWLKVFLWLDLVFLGINSFAASFDWVEDLQIRPQAKHIVQSILGITAWSIWKFRNGCIFSHKRPN</sequence>
<name>A0ABQ5D0H0_9ASTR</name>
<dbReference type="PANTHER" id="PTHR33116">
    <property type="entry name" value="REVERSE TRANSCRIPTASE ZINC-BINDING DOMAIN-CONTAINING PROTEIN-RELATED-RELATED"/>
    <property type="match status" value="1"/>
</dbReference>
<accession>A0ABQ5D0H0</accession>
<keyword evidence="1" id="KW-0732">Signal</keyword>
<protein>
    <submittedName>
        <fullName evidence="2">Uncharacterized protein</fullName>
    </submittedName>
</protein>
<reference evidence="2" key="1">
    <citation type="journal article" date="2022" name="Int. J. Mol. Sci.">
        <title>Draft Genome of Tanacetum Coccineum: Genomic Comparison of Closely Related Tanacetum-Family Plants.</title>
        <authorList>
            <person name="Yamashiro T."/>
            <person name="Shiraishi A."/>
            <person name="Nakayama K."/>
            <person name="Satake H."/>
        </authorList>
    </citation>
    <scope>NUCLEOTIDE SEQUENCE</scope>
</reference>
<organism evidence="2 3">
    <name type="scientific">Tanacetum coccineum</name>
    <dbReference type="NCBI Taxonomy" id="301880"/>
    <lineage>
        <taxon>Eukaryota</taxon>
        <taxon>Viridiplantae</taxon>
        <taxon>Streptophyta</taxon>
        <taxon>Embryophyta</taxon>
        <taxon>Tracheophyta</taxon>
        <taxon>Spermatophyta</taxon>
        <taxon>Magnoliopsida</taxon>
        <taxon>eudicotyledons</taxon>
        <taxon>Gunneridae</taxon>
        <taxon>Pentapetalae</taxon>
        <taxon>asterids</taxon>
        <taxon>campanulids</taxon>
        <taxon>Asterales</taxon>
        <taxon>Asteraceae</taxon>
        <taxon>Asteroideae</taxon>
        <taxon>Anthemideae</taxon>
        <taxon>Anthemidinae</taxon>
        <taxon>Tanacetum</taxon>
    </lineage>
</organism>
<dbReference type="Proteomes" id="UP001151760">
    <property type="component" value="Unassembled WGS sequence"/>
</dbReference>
<evidence type="ECO:0000313" key="2">
    <source>
        <dbReference type="EMBL" id="GJT31998.1"/>
    </source>
</evidence>
<proteinExistence type="predicted"/>